<dbReference type="Gene3D" id="3.30.428.10">
    <property type="entry name" value="HIT-like"/>
    <property type="match status" value="1"/>
</dbReference>
<evidence type="ECO:0008006" key="3">
    <source>
        <dbReference type="Google" id="ProtNLM"/>
    </source>
</evidence>
<dbReference type="AlphaFoldDB" id="A0ABD3PJP1"/>
<reference evidence="1 2" key="1">
    <citation type="submission" date="2024-10" db="EMBL/GenBank/DDBJ databases">
        <title>Updated reference genomes for cyclostephanoid diatoms.</title>
        <authorList>
            <person name="Roberts W.R."/>
            <person name="Alverson A.J."/>
        </authorList>
    </citation>
    <scope>NUCLEOTIDE SEQUENCE [LARGE SCALE GENOMIC DNA]</scope>
    <source>
        <strain evidence="1 2">AJA010-31</strain>
    </source>
</reference>
<dbReference type="Pfam" id="PF11969">
    <property type="entry name" value="DcpS_C"/>
    <property type="match status" value="1"/>
</dbReference>
<accession>A0ABD3PJP1</accession>
<dbReference type="PANTHER" id="PTHR12978">
    <property type="entry name" value="HISTIDINE TRIAD HIT PROTEIN MEMBER"/>
    <property type="match status" value="1"/>
</dbReference>
<dbReference type="InterPro" id="IPR036265">
    <property type="entry name" value="HIT-like_sf"/>
</dbReference>
<sequence>MASKVTPVDILAGDQCKIQSLTVSDQHATLLICHAAKSDDISPSAGESNEAEETKCTPVLSLLKLTVAPFHKSILGCNPVLTQEDIDNGQPPERNMLHHNQQASMSIRSYLKGFDFELKSESGAEYSYYIAKPNRLQPMSTAAATVQNEQDSSDTDHELHAAQSFSGSFDVELICPASSAQISRAMPTLGHVLIDETPEMYKAVVQPYIQSVVDGGSLSWITNIIELKKEKERLLFNNDQFVINVDTKWRTHPPPMTTPREEWLNNPSVDNLYCLAITKLSGIASLRDLRGEHIPMLQSMIKEGLSAIKSIYGVNRDQIRIFIHYQPQFYHFHVHYTRLENEVGCCCERGHLLSDVIQNLQMDSDYYCKRIISYKLKRGTLLENIIGSYFSSKE</sequence>
<dbReference type="EMBL" id="JALLPJ020000644">
    <property type="protein sequence ID" value="KAL3786570.1"/>
    <property type="molecule type" value="Genomic_DNA"/>
</dbReference>
<gene>
    <name evidence="1" type="ORF">ACHAWO_000724</name>
</gene>
<evidence type="ECO:0000313" key="1">
    <source>
        <dbReference type="EMBL" id="KAL3786570.1"/>
    </source>
</evidence>
<organism evidence="1 2">
    <name type="scientific">Cyclotella atomus</name>
    <dbReference type="NCBI Taxonomy" id="382360"/>
    <lineage>
        <taxon>Eukaryota</taxon>
        <taxon>Sar</taxon>
        <taxon>Stramenopiles</taxon>
        <taxon>Ochrophyta</taxon>
        <taxon>Bacillariophyta</taxon>
        <taxon>Coscinodiscophyceae</taxon>
        <taxon>Thalassiosirophycidae</taxon>
        <taxon>Stephanodiscales</taxon>
        <taxon>Stephanodiscaceae</taxon>
        <taxon>Cyclotella</taxon>
    </lineage>
</organism>
<comment type="caution">
    <text evidence="1">The sequence shown here is derived from an EMBL/GenBank/DDBJ whole genome shotgun (WGS) entry which is preliminary data.</text>
</comment>
<evidence type="ECO:0000313" key="2">
    <source>
        <dbReference type="Proteomes" id="UP001530400"/>
    </source>
</evidence>
<dbReference type="InterPro" id="IPR008594">
    <property type="entry name" value="DcpS/DCS2"/>
</dbReference>
<proteinExistence type="predicted"/>
<protein>
    <recommendedName>
        <fullName evidence="3">Scavenger mRNA decapping enzyme</fullName>
    </recommendedName>
</protein>
<name>A0ABD3PJP1_9STRA</name>
<dbReference type="SUPFAM" id="SSF54197">
    <property type="entry name" value="HIT-like"/>
    <property type="match status" value="1"/>
</dbReference>
<dbReference type="Proteomes" id="UP001530400">
    <property type="component" value="Unassembled WGS sequence"/>
</dbReference>
<dbReference type="PANTHER" id="PTHR12978:SF0">
    <property type="entry name" value="M7GPPPX DIPHOSPHATASE"/>
    <property type="match status" value="1"/>
</dbReference>
<keyword evidence="2" id="KW-1185">Reference proteome</keyword>